<protein>
    <recommendedName>
        <fullName evidence="2">Phosphocarrier protein HPr</fullName>
    </recommendedName>
</protein>
<dbReference type="GO" id="GO:0016740">
    <property type="term" value="F:transferase activity"/>
    <property type="evidence" value="ECO:0007669"/>
    <property type="project" value="UniProtKB-KW"/>
</dbReference>
<dbReference type="Pfam" id="PF00381">
    <property type="entry name" value="PTS-HPr"/>
    <property type="match status" value="1"/>
</dbReference>
<dbReference type="PANTHER" id="PTHR33705:SF1">
    <property type="entry name" value="PHOSPHOCARRIER PROTEIN HPR"/>
    <property type="match status" value="1"/>
</dbReference>
<dbReference type="RefSeq" id="WP_008871345.1">
    <property type="nucleotide sequence ID" value="NZ_ACJN02000003.1"/>
</dbReference>
<dbReference type="CDD" id="cd00367">
    <property type="entry name" value="PTS-HPr_like"/>
    <property type="match status" value="1"/>
</dbReference>
<sequence>MDMAEENICETTISLHNEFGLHARPAGRIAKAAQQFEARIMIGFDGREVDAKSILDILSLAAPNGSALRIHAQGNDARHAVEHLENIFREKLREDG</sequence>
<keyword evidence="3" id="KW-0813">Transport</keyword>
<gene>
    <name evidence="5" type="ORF">Dthio_PD1335</name>
</gene>
<evidence type="ECO:0000256" key="2">
    <source>
        <dbReference type="ARBA" id="ARBA00020422"/>
    </source>
</evidence>
<organism evidence="5 6">
    <name type="scientific">Desulfonatronospira thiodismutans ASO3-1</name>
    <dbReference type="NCBI Taxonomy" id="555779"/>
    <lineage>
        <taxon>Bacteria</taxon>
        <taxon>Pseudomonadati</taxon>
        <taxon>Thermodesulfobacteriota</taxon>
        <taxon>Desulfovibrionia</taxon>
        <taxon>Desulfovibrionales</taxon>
        <taxon>Desulfonatronovibrionaceae</taxon>
        <taxon>Desulfonatronospira</taxon>
    </lineage>
</organism>
<evidence type="ECO:0000313" key="6">
    <source>
        <dbReference type="Proteomes" id="UP000005496"/>
    </source>
</evidence>
<dbReference type="SUPFAM" id="SSF55594">
    <property type="entry name" value="HPr-like"/>
    <property type="match status" value="1"/>
</dbReference>
<dbReference type="InterPro" id="IPR035895">
    <property type="entry name" value="HPr-like_sf"/>
</dbReference>
<dbReference type="InterPro" id="IPR050399">
    <property type="entry name" value="HPr"/>
</dbReference>
<dbReference type="PRINTS" id="PR00107">
    <property type="entry name" value="PHOSPHOCPHPR"/>
</dbReference>
<dbReference type="AlphaFoldDB" id="D6STI0"/>
<dbReference type="Gene3D" id="3.30.1340.10">
    <property type="entry name" value="HPr-like"/>
    <property type="match status" value="1"/>
</dbReference>
<name>D6STI0_9BACT</name>
<reference evidence="5" key="1">
    <citation type="submission" date="2010-05" db="EMBL/GenBank/DDBJ databases">
        <title>The draft genome of Desulfonatronospira thiodismutans ASO3-1.</title>
        <authorList>
            <consortium name="US DOE Joint Genome Institute (JGI-PGF)"/>
            <person name="Lucas S."/>
            <person name="Copeland A."/>
            <person name="Lapidus A."/>
            <person name="Cheng J.-F."/>
            <person name="Bruce D."/>
            <person name="Goodwin L."/>
            <person name="Pitluck S."/>
            <person name="Chertkov O."/>
            <person name="Brettin T."/>
            <person name="Detter J.C."/>
            <person name="Han C."/>
            <person name="Land M.L."/>
            <person name="Hauser L."/>
            <person name="Kyrpides N."/>
            <person name="Mikhailova N."/>
            <person name="Muyzer G."/>
            <person name="Woyke T."/>
        </authorList>
    </citation>
    <scope>NUCLEOTIDE SEQUENCE [LARGE SCALE GENOMIC DNA]</scope>
    <source>
        <strain evidence="5">ASO3-1</strain>
    </source>
</reference>
<dbReference type="eggNOG" id="COG1925">
    <property type="taxonomic scope" value="Bacteria"/>
</dbReference>
<accession>D6STI0</accession>
<dbReference type="PROSITE" id="PS51350">
    <property type="entry name" value="PTS_HPR_DOM"/>
    <property type="match status" value="1"/>
</dbReference>
<evidence type="ECO:0000256" key="3">
    <source>
        <dbReference type="ARBA" id="ARBA00022597"/>
    </source>
</evidence>
<dbReference type="NCBIfam" id="TIGR01003">
    <property type="entry name" value="PTS_HPr_family"/>
    <property type="match status" value="1"/>
</dbReference>
<dbReference type="PROSITE" id="PS00589">
    <property type="entry name" value="PTS_HPR_SER"/>
    <property type="match status" value="1"/>
</dbReference>
<comment type="function">
    <text evidence="1">General (non sugar-specific) component of the phosphoenolpyruvate-dependent sugar phosphotransferase system (sugar PTS). This major carbohydrate active-transport system catalyzes the phosphorylation of incoming sugar substrates concomitantly with their translocation across the cell membrane. The phosphoryl group from phosphoenolpyruvate (PEP) is transferred to the phosphoryl carrier protein HPr by enzyme I. Phospho-HPr then transfers it to the PTS EIIA domain.</text>
</comment>
<dbReference type="PANTHER" id="PTHR33705">
    <property type="entry name" value="PHOSPHOCARRIER PROTEIN HPR"/>
    <property type="match status" value="1"/>
</dbReference>
<dbReference type="EMBL" id="ACJN02000003">
    <property type="protein sequence ID" value="EFI33996.1"/>
    <property type="molecule type" value="Genomic_DNA"/>
</dbReference>
<feature type="domain" description="HPr" evidence="4">
    <location>
        <begin position="6"/>
        <end position="95"/>
    </location>
</feature>
<keyword evidence="6" id="KW-1185">Reference proteome</keyword>
<evidence type="ECO:0000259" key="4">
    <source>
        <dbReference type="PROSITE" id="PS51350"/>
    </source>
</evidence>
<evidence type="ECO:0000256" key="1">
    <source>
        <dbReference type="ARBA" id="ARBA00003681"/>
    </source>
</evidence>
<dbReference type="InterPro" id="IPR002114">
    <property type="entry name" value="PTS_HPr_Ser_P_site"/>
</dbReference>
<dbReference type="Proteomes" id="UP000005496">
    <property type="component" value="Unassembled WGS sequence"/>
</dbReference>
<proteinExistence type="predicted"/>
<evidence type="ECO:0000313" key="5">
    <source>
        <dbReference type="EMBL" id="EFI33996.1"/>
    </source>
</evidence>
<dbReference type="OrthoDB" id="9798965at2"/>
<dbReference type="InterPro" id="IPR000032">
    <property type="entry name" value="HPr-like"/>
</dbReference>
<comment type="caution">
    <text evidence="5">The sequence shown here is derived from an EMBL/GenBank/DDBJ whole genome shotgun (WGS) entry which is preliminary data.</text>
</comment>
<keyword evidence="3" id="KW-0762">Sugar transport</keyword>